<dbReference type="RefSeq" id="WP_203652792.1">
    <property type="nucleotide sequence ID" value="NZ_BONR01000001.1"/>
</dbReference>
<feature type="transmembrane region" description="Helical" evidence="2">
    <location>
        <begin position="226"/>
        <end position="244"/>
    </location>
</feature>
<keyword evidence="2" id="KW-1133">Transmembrane helix</keyword>
<evidence type="ECO:0000313" key="4">
    <source>
        <dbReference type="Proteomes" id="UP000652354"/>
    </source>
</evidence>
<proteinExistence type="predicted"/>
<dbReference type="EMBL" id="BONR01000001">
    <property type="protein sequence ID" value="GIG53309.1"/>
    <property type="molecule type" value="Genomic_DNA"/>
</dbReference>
<reference evidence="3" key="1">
    <citation type="submission" date="2021-01" db="EMBL/GenBank/DDBJ databases">
        <title>Whole genome shotgun sequence of Demequina activiva NBRC 110675.</title>
        <authorList>
            <person name="Komaki H."/>
            <person name="Tamura T."/>
        </authorList>
    </citation>
    <scope>NUCLEOTIDE SEQUENCE</scope>
    <source>
        <strain evidence="3">NBRC 110675</strain>
    </source>
</reference>
<evidence type="ECO:0000313" key="3">
    <source>
        <dbReference type="EMBL" id="GIG53309.1"/>
    </source>
</evidence>
<feature type="transmembrane region" description="Helical" evidence="2">
    <location>
        <begin position="531"/>
        <end position="558"/>
    </location>
</feature>
<evidence type="ECO:0000256" key="1">
    <source>
        <dbReference type="SAM" id="MobiDB-lite"/>
    </source>
</evidence>
<feature type="transmembrane region" description="Helical" evidence="2">
    <location>
        <begin position="290"/>
        <end position="310"/>
    </location>
</feature>
<name>A0A919Q087_9MICO</name>
<protein>
    <recommendedName>
        <fullName evidence="5">Integral membrane protein</fullName>
    </recommendedName>
</protein>
<keyword evidence="2" id="KW-0472">Membrane</keyword>
<feature type="region of interest" description="Disordered" evidence="1">
    <location>
        <begin position="740"/>
        <end position="774"/>
    </location>
</feature>
<comment type="caution">
    <text evidence="3">The sequence shown here is derived from an EMBL/GenBank/DDBJ whole genome shotgun (WGS) entry which is preliminary data.</text>
</comment>
<feature type="transmembrane region" description="Helical" evidence="2">
    <location>
        <begin position="195"/>
        <end position="214"/>
    </location>
</feature>
<dbReference type="Proteomes" id="UP000652354">
    <property type="component" value="Unassembled WGS sequence"/>
</dbReference>
<feature type="transmembrane region" description="Helical" evidence="2">
    <location>
        <begin position="484"/>
        <end position="504"/>
    </location>
</feature>
<sequence>MEPVEELVRTRVPDRTIELRVHGVSGTPPQVLLGAFPVRVEGDADAGFYRSHDAGHTGGIAEAFSWGGLTSRRRLTALWLFLAPLALVNVAGWMKPTHSIQTREGAAQAWRDAAIRLVTVVATVLLSAIAVQAAASVLGAMTADAPLASGRGVAVVGLAALAPLGLHLLAKLGGAPDDRDEHDDPWGRAKSLRSLGLAHLGVGLAAVAALGWVVTGNLATADAWGIAPLALAVVAASLGILAVLATEDTGPDRSRWTGAASAALGALSVVVAMIAAGLRDSALAAADGLTVTHFVLAAAAATLLAVALLAETRMPVREAAGFSPAFATLGFFMSYSAFGALSYGMLALASDRSPQAFVTDPEPERMFHFIDYSAVVLTCAVLWTAGRIVGQVRPLAPGGERGVDSARRIRAAVAHAPVELRRAGLGLLAAALLLVAAELLRMGLPDVGWAQRVGQLLTEPRLVLGAFGWLFVAYLVVRICRGRPLALAGVAVAVAALVGLAWLLERGRIDVLAWARLDTELGGTAGVDHPWVAATSFTLVAVVAALFLPAIAVLYFVFSASGNRESRRGVGVLWDLTNFWPRLYHPWAPPPYSETAIPALETRLRHLHEDHPSHTIVLSCHSQGAVLGFPVMRRVLANAEVPGASLRFLSYGNLLAAHYQQLFPHLFDDDRLASLDAANPGRWIQLYRETDPLGHPIGAIGGSSRLVGHVPPRGVAHVLTHSSYHYSPEYQAALNELSGESQRGMRAPARSRGTDAKGAPGSRPRQWWRRATGR</sequence>
<feature type="transmembrane region" description="Helical" evidence="2">
    <location>
        <begin position="256"/>
        <end position="278"/>
    </location>
</feature>
<gene>
    <name evidence="3" type="ORF">Dac01nite_00610</name>
</gene>
<feature type="transmembrane region" description="Helical" evidence="2">
    <location>
        <begin position="366"/>
        <end position="385"/>
    </location>
</feature>
<evidence type="ECO:0008006" key="5">
    <source>
        <dbReference type="Google" id="ProtNLM"/>
    </source>
</evidence>
<keyword evidence="2" id="KW-0812">Transmembrane</keyword>
<accession>A0A919Q087</accession>
<organism evidence="3 4">
    <name type="scientific">Demequina activiva</name>
    <dbReference type="NCBI Taxonomy" id="1582364"/>
    <lineage>
        <taxon>Bacteria</taxon>
        <taxon>Bacillati</taxon>
        <taxon>Actinomycetota</taxon>
        <taxon>Actinomycetes</taxon>
        <taxon>Micrococcales</taxon>
        <taxon>Demequinaceae</taxon>
        <taxon>Demequina</taxon>
    </lineage>
</organism>
<feature type="transmembrane region" description="Helical" evidence="2">
    <location>
        <begin position="423"/>
        <end position="440"/>
    </location>
</feature>
<feature type="transmembrane region" description="Helical" evidence="2">
    <location>
        <begin position="322"/>
        <end position="346"/>
    </location>
</feature>
<feature type="transmembrane region" description="Helical" evidence="2">
    <location>
        <begin position="460"/>
        <end position="477"/>
    </location>
</feature>
<feature type="transmembrane region" description="Helical" evidence="2">
    <location>
        <begin position="76"/>
        <end position="94"/>
    </location>
</feature>
<feature type="transmembrane region" description="Helical" evidence="2">
    <location>
        <begin position="115"/>
        <end position="141"/>
    </location>
</feature>
<feature type="transmembrane region" description="Helical" evidence="2">
    <location>
        <begin position="153"/>
        <end position="174"/>
    </location>
</feature>
<evidence type="ECO:0000256" key="2">
    <source>
        <dbReference type="SAM" id="Phobius"/>
    </source>
</evidence>
<keyword evidence="4" id="KW-1185">Reference proteome</keyword>
<dbReference type="AlphaFoldDB" id="A0A919Q087"/>